<proteinExistence type="inferred from homology"/>
<keyword evidence="11" id="KW-1185">Reference proteome</keyword>
<evidence type="ECO:0000313" key="10">
    <source>
        <dbReference type="EMBL" id="MFC3673934.1"/>
    </source>
</evidence>
<dbReference type="EMBL" id="JBHRYJ010000001">
    <property type="protein sequence ID" value="MFC3673934.1"/>
    <property type="molecule type" value="Genomic_DNA"/>
</dbReference>
<keyword evidence="10" id="KW-0282">Flagellum</keyword>
<reference evidence="11" key="1">
    <citation type="journal article" date="2019" name="Int. J. Syst. Evol. Microbiol.">
        <title>The Global Catalogue of Microorganisms (GCM) 10K type strain sequencing project: providing services to taxonomists for standard genome sequencing and annotation.</title>
        <authorList>
            <consortium name="The Broad Institute Genomics Platform"/>
            <consortium name="The Broad Institute Genome Sequencing Center for Infectious Disease"/>
            <person name="Wu L."/>
            <person name="Ma J."/>
        </authorList>
    </citation>
    <scope>NUCLEOTIDE SEQUENCE [LARGE SCALE GENOMIC DNA]</scope>
    <source>
        <strain evidence="11">KCTC 42182</strain>
    </source>
</reference>
<dbReference type="InterPro" id="IPR019776">
    <property type="entry name" value="Flagellar_basal_body_rod_CS"/>
</dbReference>
<gene>
    <name evidence="10" type="ORF">ACFOOQ_00155</name>
</gene>
<comment type="function">
    <text evidence="5 7">Structural component of flagellum, the bacterial motility apparatus. Part of the rod structure of flagellar basal body.</text>
</comment>
<evidence type="ECO:0000256" key="7">
    <source>
        <dbReference type="PIRNR" id="PIRNR002889"/>
    </source>
</evidence>
<dbReference type="InterPro" id="IPR006300">
    <property type="entry name" value="FlgB"/>
</dbReference>
<accession>A0ABV7V908</accession>
<evidence type="ECO:0000256" key="1">
    <source>
        <dbReference type="ARBA" id="ARBA00004117"/>
    </source>
</evidence>
<protein>
    <recommendedName>
        <fullName evidence="3 7">Flagellar basal body rod protein FlgB</fullName>
    </recommendedName>
</protein>
<feature type="region of interest" description="Disordered" evidence="8">
    <location>
        <begin position="57"/>
        <end position="80"/>
    </location>
</feature>
<keyword evidence="4 7" id="KW-0975">Bacterial flagellum</keyword>
<comment type="caution">
    <text evidence="10">The sequence shown here is derived from an EMBL/GenBank/DDBJ whole genome shotgun (WGS) entry which is preliminary data.</text>
</comment>
<dbReference type="PROSITE" id="PS00588">
    <property type="entry name" value="FLAGELLA_BB_ROD"/>
    <property type="match status" value="1"/>
</dbReference>
<feature type="compositionally biased region" description="Basic and acidic residues" evidence="8">
    <location>
        <begin position="65"/>
        <end position="80"/>
    </location>
</feature>
<keyword evidence="10" id="KW-0966">Cell projection</keyword>
<evidence type="ECO:0000259" key="9">
    <source>
        <dbReference type="Pfam" id="PF00460"/>
    </source>
</evidence>
<comment type="similarity">
    <text evidence="2 7">Belongs to the flagella basal body rod proteins family.</text>
</comment>
<dbReference type="Proteomes" id="UP001595711">
    <property type="component" value="Unassembled WGS sequence"/>
</dbReference>
<evidence type="ECO:0000256" key="3">
    <source>
        <dbReference type="ARBA" id="ARBA00014376"/>
    </source>
</evidence>
<dbReference type="InterPro" id="IPR001444">
    <property type="entry name" value="Flag_bb_rod_N"/>
</dbReference>
<dbReference type="RefSeq" id="WP_379719950.1">
    <property type="nucleotide sequence ID" value="NZ_JBHRYJ010000001.1"/>
</dbReference>
<sequence>MDLDRVDLLKAITRRMEWLGERQRVLSENIANADTPGYQAKDLKQVSFSDLVKGSQPGLTARVTQPDHIRGLPGSESDRWATKRLNDPYETAPNGNKVDLEQQMLSVAETQGDHNLMASLYRKQMGMLRRALGNGGGSGG</sequence>
<keyword evidence="10" id="KW-0969">Cilium</keyword>
<evidence type="ECO:0000256" key="2">
    <source>
        <dbReference type="ARBA" id="ARBA00009677"/>
    </source>
</evidence>
<comment type="subcellular location">
    <subcellularLocation>
        <location evidence="1 7">Bacterial flagellum basal body</location>
    </subcellularLocation>
</comment>
<feature type="domain" description="Flagellar basal body rod protein N-terminal" evidence="9">
    <location>
        <begin position="22"/>
        <end position="39"/>
    </location>
</feature>
<evidence type="ECO:0000256" key="8">
    <source>
        <dbReference type="SAM" id="MobiDB-lite"/>
    </source>
</evidence>
<evidence type="ECO:0000256" key="6">
    <source>
        <dbReference type="ARBA" id="ARBA00026072"/>
    </source>
</evidence>
<organism evidence="10 11">
    <name type="scientific">Ferrovibrio xuzhouensis</name>
    <dbReference type="NCBI Taxonomy" id="1576914"/>
    <lineage>
        <taxon>Bacteria</taxon>
        <taxon>Pseudomonadati</taxon>
        <taxon>Pseudomonadota</taxon>
        <taxon>Alphaproteobacteria</taxon>
        <taxon>Rhodospirillales</taxon>
        <taxon>Rhodospirillaceae</taxon>
        <taxon>Ferrovibrio</taxon>
    </lineage>
</organism>
<dbReference type="PIRSF" id="PIRSF002889">
    <property type="entry name" value="Rod_FlgB"/>
    <property type="match status" value="1"/>
</dbReference>
<comment type="subunit">
    <text evidence="6">The basal body constitutes a major portion of the flagellar organelle and consists of a number of rings mounted on a central rod. In Gram-negative bacteria, at least four rings, L, P, S and M are present, whereas Gram-positive bacteria lack the L and P rings. The rod consists of about 26 subunits of FlgG in the distal portion, and FlgB, FlgC and FlgF build up the proximal portion of the rod with about 6 subunits each. Rod assembly occurs by export via the flagellum-specific pathway of its constituent proteins and by their incorporation into the rod structure in the probable order of FlgB, FlgC, FlgF and FlgG. Another protein, FliE, also assembles onto the stable rod structure.</text>
</comment>
<dbReference type="Pfam" id="PF00460">
    <property type="entry name" value="Flg_bb_rod"/>
    <property type="match status" value="1"/>
</dbReference>
<evidence type="ECO:0000313" key="11">
    <source>
        <dbReference type="Proteomes" id="UP001595711"/>
    </source>
</evidence>
<evidence type="ECO:0000256" key="4">
    <source>
        <dbReference type="ARBA" id="ARBA00023143"/>
    </source>
</evidence>
<name>A0ABV7V908_9PROT</name>
<evidence type="ECO:0000256" key="5">
    <source>
        <dbReference type="ARBA" id="ARBA00024934"/>
    </source>
</evidence>